<keyword evidence="1" id="KW-1133">Transmembrane helix</keyword>
<keyword evidence="3" id="KW-1185">Reference proteome</keyword>
<keyword evidence="1" id="KW-0472">Membrane</keyword>
<sequence>MSLGIFSLVLIAVLVMLAIDHKTRGRIVFAAVCALMLGLVIAGSDGVLAQPSRALVDGVRSGLTAVGQSLGGDK</sequence>
<evidence type="ECO:0000313" key="2">
    <source>
        <dbReference type="EMBL" id="MCM4084891.1"/>
    </source>
</evidence>
<accession>A0ABT0YFP9</accession>
<dbReference type="EMBL" id="JAMQOL010000087">
    <property type="protein sequence ID" value="MCM4084891.1"/>
    <property type="molecule type" value="Genomic_DNA"/>
</dbReference>
<evidence type="ECO:0000313" key="3">
    <source>
        <dbReference type="Proteomes" id="UP001523216"/>
    </source>
</evidence>
<organism evidence="2 3">
    <name type="scientific">Paractinoplanes hotanensis</name>
    <dbReference type="NCBI Taxonomy" id="2906497"/>
    <lineage>
        <taxon>Bacteria</taxon>
        <taxon>Bacillati</taxon>
        <taxon>Actinomycetota</taxon>
        <taxon>Actinomycetes</taxon>
        <taxon>Micromonosporales</taxon>
        <taxon>Micromonosporaceae</taxon>
        <taxon>Paractinoplanes</taxon>
    </lineage>
</organism>
<feature type="transmembrane region" description="Helical" evidence="1">
    <location>
        <begin position="28"/>
        <end position="48"/>
    </location>
</feature>
<reference evidence="2 3" key="1">
    <citation type="submission" date="2022-06" db="EMBL/GenBank/DDBJ databases">
        <title>Actinoplanes abujensis sp. nov., isolated from Nigerian arid soil.</title>
        <authorList>
            <person name="Ding P."/>
        </authorList>
    </citation>
    <scope>NUCLEOTIDE SEQUENCE [LARGE SCALE GENOMIC DNA]</scope>
    <source>
        <strain evidence="3">TRM88002</strain>
    </source>
</reference>
<gene>
    <name evidence="2" type="ORF">LXN57_45920</name>
</gene>
<comment type="caution">
    <text evidence="2">The sequence shown here is derived from an EMBL/GenBank/DDBJ whole genome shotgun (WGS) entry which is preliminary data.</text>
</comment>
<evidence type="ECO:0000256" key="1">
    <source>
        <dbReference type="SAM" id="Phobius"/>
    </source>
</evidence>
<name>A0ABT0YFP9_9ACTN</name>
<keyword evidence="1" id="KW-0812">Transmembrane</keyword>
<proteinExistence type="predicted"/>
<protein>
    <submittedName>
        <fullName evidence="2">Uncharacterized protein</fullName>
    </submittedName>
</protein>
<dbReference type="Proteomes" id="UP001523216">
    <property type="component" value="Unassembled WGS sequence"/>
</dbReference>
<dbReference type="RefSeq" id="WP_251804630.1">
    <property type="nucleotide sequence ID" value="NZ_JAMQOL010000087.1"/>
</dbReference>